<organism evidence="1 2">
    <name type="scientific">Leucogyrophana mollusca</name>
    <dbReference type="NCBI Taxonomy" id="85980"/>
    <lineage>
        <taxon>Eukaryota</taxon>
        <taxon>Fungi</taxon>
        <taxon>Dikarya</taxon>
        <taxon>Basidiomycota</taxon>
        <taxon>Agaricomycotina</taxon>
        <taxon>Agaricomycetes</taxon>
        <taxon>Agaricomycetidae</taxon>
        <taxon>Boletales</taxon>
        <taxon>Boletales incertae sedis</taxon>
        <taxon>Leucogyrophana</taxon>
    </lineage>
</organism>
<evidence type="ECO:0000313" key="2">
    <source>
        <dbReference type="Proteomes" id="UP000790709"/>
    </source>
</evidence>
<gene>
    <name evidence="1" type="ORF">BV22DRAFT_1097634</name>
</gene>
<dbReference type="EMBL" id="MU266560">
    <property type="protein sequence ID" value="KAH7920765.1"/>
    <property type="molecule type" value="Genomic_DNA"/>
</dbReference>
<accession>A0ACB8B5G8</accession>
<name>A0ACB8B5G8_9AGAM</name>
<reference evidence="1" key="1">
    <citation type="journal article" date="2021" name="New Phytol.">
        <title>Evolutionary innovations through gain and loss of genes in the ectomycorrhizal Boletales.</title>
        <authorList>
            <person name="Wu G."/>
            <person name="Miyauchi S."/>
            <person name="Morin E."/>
            <person name="Kuo A."/>
            <person name="Drula E."/>
            <person name="Varga T."/>
            <person name="Kohler A."/>
            <person name="Feng B."/>
            <person name="Cao Y."/>
            <person name="Lipzen A."/>
            <person name="Daum C."/>
            <person name="Hundley H."/>
            <person name="Pangilinan J."/>
            <person name="Johnson J."/>
            <person name="Barry K."/>
            <person name="LaButti K."/>
            <person name="Ng V."/>
            <person name="Ahrendt S."/>
            <person name="Min B."/>
            <person name="Choi I.G."/>
            <person name="Park H."/>
            <person name="Plett J.M."/>
            <person name="Magnuson J."/>
            <person name="Spatafora J.W."/>
            <person name="Nagy L.G."/>
            <person name="Henrissat B."/>
            <person name="Grigoriev I.V."/>
            <person name="Yang Z.L."/>
            <person name="Xu J."/>
            <person name="Martin F.M."/>
        </authorList>
    </citation>
    <scope>NUCLEOTIDE SEQUENCE</scope>
    <source>
        <strain evidence="1">KUC20120723A-06</strain>
    </source>
</reference>
<sequence>MPTHAYSPLIMIIPSMLFSLAGAAALDYVTYSDPSPVVDIQNYSDTATNARNYSAGAVDAFRRPDLLVIPPQAQGFTTGSCGSSKLIRKRKDGVKGHQVDIRKRQDSPSPTASENLDARPTPQPTGDPSPSTTVHIAGGMDFALLLPQANGELISDAETDGVAYCTPGAEGCANYLPSGFITGAAVSQADDGSWIQVTGCFDSSKFHFAPNDDGGQFDVRFPNGAQCTFGGYGASFIEQVEPSANRFCLRCCSSANDQTNCNSHQDRAGCPEAIPGTYDFPTASCS</sequence>
<dbReference type="Proteomes" id="UP000790709">
    <property type="component" value="Unassembled WGS sequence"/>
</dbReference>
<proteinExistence type="predicted"/>
<keyword evidence="2" id="KW-1185">Reference proteome</keyword>
<evidence type="ECO:0000313" key="1">
    <source>
        <dbReference type="EMBL" id="KAH7920765.1"/>
    </source>
</evidence>
<protein>
    <submittedName>
        <fullName evidence="1">Uncharacterized protein</fullName>
    </submittedName>
</protein>
<comment type="caution">
    <text evidence="1">The sequence shown here is derived from an EMBL/GenBank/DDBJ whole genome shotgun (WGS) entry which is preliminary data.</text>
</comment>